<keyword evidence="14" id="KW-0961">Cell wall biogenesis/degradation</keyword>
<dbReference type="NCBIfam" id="NF001390">
    <property type="entry name" value="PRK00281.1-4"/>
    <property type="match status" value="1"/>
</dbReference>
<evidence type="ECO:0000256" key="14">
    <source>
        <dbReference type="HAMAP-Rule" id="MF_01006"/>
    </source>
</evidence>
<evidence type="ECO:0000256" key="9">
    <source>
        <dbReference type="ARBA" id="ARBA00023136"/>
    </source>
</evidence>
<dbReference type="GO" id="GO:0009252">
    <property type="term" value="P:peptidoglycan biosynthetic process"/>
    <property type="evidence" value="ECO:0007669"/>
    <property type="project" value="UniProtKB-KW"/>
</dbReference>
<keyword evidence="5 14" id="KW-1003">Cell membrane</keyword>
<evidence type="ECO:0000256" key="2">
    <source>
        <dbReference type="ARBA" id="ARBA00010621"/>
    </source>
</evidence>
<keyword evidence="8 14" id="KW-1133">Transmembrane helix</keyword>
<comment type="caution">
    <text evidence="15">The sequence shown here is derived from an EMBL/GenBank/DDBJ whole genome shotgun (WGS) entry which is preliminary data.</text>
</comment>
<organism evidence="15 16">
    <name type="scientific">Desulfomonile tiedjei</name>
    <dbReference type="NCBI Taxonomy" id="2358"/>
    <lineage>
        <taxon>Bacteria</taxon>
        <taxon>Pseudomonadati</taxon>
        <taxon>Thermodesulfobacteriota</taxon>
        <taxon>Desulfomonilia</taxon>
        <taxon>Desulfomonilales</taxon>
        <taxon>Desulfomonilaceae</taxon>
        <taxon>Desulfomonile</taxon>
    </lineage>
</organism>
<proteinExistence type="inferred from homology"/>
<evidence type="ECO:0000256" key="4">
    <source>
        <dbReference type="ARBA" id="ARBA00021581"/>
    </source>
</evidence>
<comment type="catalytic activity">
    <reaction evidence="13 14">
        <text>di-trans,octa-cis-undecaprenyl diphosphate + H2O = di-trans,octa-cis-undecaprenyl phosphate + phosphate + H(+)</text>
        <dbReference type="Rhea" id="RHEA:28094"/>
        <dbReference type="ChEBI" id="CHEBI:15377"/>
        <dbReference type="ChEBI" id="CHEBI:15378"/>
        <dbReference type="ChEBI" id="CHEBI:43474"/>
        <dbReference type="ChEBI" id="CHEBI:58405"/>
        <dbReference type="ChEBI" id="CHEBI:60392"/>
        <dbReference type="EC" id="3.6.1.27"/>
    </reaction>
</comment>
<protein>
    <recommendedName>
        <fullName evidence="4 14">Undecaprenyl-diphosphatase</fullName>
        <ecNumber evidence="3 14">3.6.1.27</ecNumber>
    </recommendedName>
    <alternativeName>
        <fullName evidence="12 14">Bacitracin resistance protein</fullName>
    </alternativeName>
    <alternativeName>
        <fullName evidence="11 14">Undecaprenyl pyrophosphate phosphatase</fullName>
    </alternativeName>
</protein>
<reference evidence="15" key="1">
    <citation type="submission" date="2020-07" db="EMBL/GenBank/DDBJ databases">
        <title>Huge and variable diversity of episymbiotic CPR bacteria and DPANN archaea in groundwater ecosystems.</title>
        <authorList>
            <person name="He C.Y."/>
            <person name="Keren R."/>
            <person name="Whittaker M."/>
            <person name="Farag I.F."/>
            <person name="Doudna J."/>
            <person name="Cate J.H.D."/>
            <person name="Banfield J.F."/>
        </authorList>
    </citation>
    <scope>NUCLEOTIDE SEQUENCE</scope>
    <source>
        <strain evidence="15">NC_groundwater_1664_Pr3_B-0.1um_52_9</strain>
    </source>
</reference>
<evidence type="ECO:0000256" key="3">
    <source>
        <dbReference type="ARBA" id="ARBA00012374"/>
    </source>
</evidence>
<dbReference type="PANTHER" id="PTHR30622">
    <property type="entry name" value="UNDECAPRENYL-DIPHOSPHATASE"/>
    <property type="match status" value="1"/>
</dbReference>
<feature type="transmembrane region" description="Helical" evidence="14">
    <location>
        <begin position="6"/>
        <end position="31"/>
    </location>
</feature>
<dbReference type="GO" id="GO:0005886">
    <property type="term" value="C:plasma membrane"/>
    <property type="evidence" value="ECO:0007669"/>
    <property type="project" value="UniProtKB-SubCell"/>
</dbReference>
<evidence type="ECO:0000256" key="7">
    <source>
        <dbReference type="ARBA" id="ARBA00022801"/>
    </source>
</evidence>
<keyword evidence="6 14" id="KW-0812">Transmembrane</keyword>
<evidence type="ECO:0000256" key="12">
    <source>
        <dbReference type="ARBA" id="ARBA00032932"/>
    </source>
</evidence>
<dbReference type="Proteomes" id="UP000807825">
    <property type="component" value="Unassembled WGS sequence"/>
</dbReference>
<sequence length="271" mass="29157">MVDWWIAAVLGIVEGVTEFLPVSSTGHLILVGNLLGFSGEKAACFDVFIQLGAIFAVVCLYYYRFVGLIPVQGFSGFARQGFSGIRGLTLLAVTTLPALLIGAFAHKAIKQYLFGPMTVVWALGIGGIAIILVEKFKPESSVEELDGLSCKQALAIGLFQILAMWPGVSRSAATIVGGMLSGLNRKVAAEYSFLAAVPVMVAATGYDLYKEWRFLSVSDIGFFAVGFVVSFVSAALAVKTFISLVQRWSLAPYAWYRIAVACVVYLMLVSH</sequence>
<feature type="transmembrane region" description="Helical" evidence="14">
    <location>
        <begin position="188"/>
        <end position="208"/>
    </location>
</feature>
<evidence type="ECO:0000256" key="6">
    <source>
        <dbReference type="ARBA" id="ARBA00022692"/>
    </source>
</evidence>
<name>A0A9D6V2E6_9BACT</name>
<evidence type="ECO:0000256" key="13">
    <source>
        <dbReference type="ARBA" id="ARBA00047594"/>
    </source>
</evidence>
<dbReference type="GO" id="GO:0071555">
    <property type="term" value="P:cell wall organization"/>
    <property type="evidence" value="ECO:0007669"/>
    <property type="project" value="UniProtKB-KW"/>
</dbReference>
<feature type="transmembrane region" description="Helical" evidence="14">
    <location>
        <begin position="43"/>
        <end position="63"/>
    </location>
</feature>
<feature type="transmembrane region" description="Helical" evidence="14">
    <location>
        <begin position="250"/>
        <end position="268"/>
    </location>
</feature>
<dbReference type="GO" id="GO:0008360">
    <property type="term" value="P:regulation of cell shape"/>
    <property type="evidence" value="ECO:0007669"/>
    <property type="project" value="UniProtKB-KW"/>
</dbReference>
<dbReference type="GO" id="GO:0046677">
    <property type="term" value="P:response to antibiotic"/>
    <property type="evidence" value="ECO:0007669"/>
    <property type="project" value="UniProtKB-UniRule"/>
</dbReference>
<keyword evidence="7 14" id="KW-0378">Hydrolase</keyword>
<dbReference type="NCBIfam" id="NF001389">
    <property type="entry name" value="PRK00281.1-2"/>
    <property type="match status" value="1"/>
</dbReference>
<dbReference type="AlphaFoldDB" id="A0A9D6V2E6"/>
<dbReference type="Pfam" id="PF02673">
    <property type="entry name" value="BacA"/>
    <property type="match status" value="1"/>
</dbReference>
<comment type="subcellular location">
    <subcellularLocation>
        <location evidence="1 14">Cell membrane</location>
        <topology evidence="1 14">Multi-pass membrane protein</topology>
    </subcellularLocation>
</comment>
<dbReference type="InterPro" id="IPR003824">
    <property type="entry name" value="UppP"/>
</dbReference>
<gene>
    <name evidence="14" type="primary">uppP</name>
    <name evidence="15" type="ORF">HY912_01010</name>
</gene>
<evidence type="ECO:0000256" key="1">
    <source>
        <dbReference type="ARBA" id="ARBA00004651"/>
    </source>
</evidence>
<dbReference type="HAMAP" id="MF_01006">
    <property type="entry name" value="Undec_diphosphatase"/>
    <property type="match status" value="1"/>
</dbReference>
<evidence type="ECO:0000256" key="8">
    <source>
        <dbReference type="ARBA" id="ARBA00022989"/>
    </source>
</evidence>
<evidence type="ECO:0000313" key="15">
    <source>
        <dbReference type="EMBL" id="MBI5248047.1"/>
    </source>
</evidence>
<dbReference type="NCBIfam" id="TIGR00753">
    <property type="entry name" value="undec_PP_bacA"/>
    <property type="match status" value="1"/>
</dbReference>
<feature type="transmembrane region" description="Helical" evidence="14">
    <location>
        <begin position="220"/>
        <end position="238"/>
    </location>
</feature>
<dbReference type="GO" id="GO:0050380">
    <property type="term" value="F:undecaprenyl-diphosphatase activity"/>
    <property type="evidence" value="ECO:0007669"/>
    <property type="project" value="UniProtKB-UniRule"/>
</dbReference>
<accession>A0A9D6V2E6</accession>
<feature type="transmembrane region" description="Helical" evidence="14">
    <location>
        <begin position="112"/>
        <end position="133"/>
    </location>
</feature>
<dbReference type="EMBL" id="JACRDE010000033">
    <property type="protein sequence ID" value="MBI5248047.1"/>
    <property type="molecule type" value="Genomic_DNA"/>
</dbReference>
<feature type="transmembrane region" description="Helical" evidence="14">
    <location>
        <begin position="83"/>
        <end position="105"/>
    </location>
</feature>
<comment type="miscellaneous">
    <text evidence="14">Bacitracin is thought to be involved in the inhibition of peptidoglycan synthesis by sequestering undecaprenyl diphosphate, thereby reducing the pool of lipid carrier available.</text>
</comment>
<dbReference type="PANTHER" id="PTHR30622:SF3">
    <property type="entry name" value="UNDECAPRENYL-DIPHOSPHATASE"/>
    <property type="match status" value="1"/>
</dbReference>
<comment type="function">
    <text evidence="14">Catalyzes the dephosphorylation of undecaprenyl diphosphate (UPP). Confers resistance to bacitracin.</text>
</comment>
<keyword evidence="9 14" id="KW-0472">Membrane</keyword>
<evidence type="ECO:0000313" key="16">
    <source>
        <dbReference type="Proteomes" id="UP000807825"/>
    </source>
</evidence>
<keyword evidence="14" id="KW-0573">Peptidoglycan synthesis</keyword>
<evidence type="ECO:0000256" key="5">
    <source>
        <dbReference type="ARBA" id="ARBA00022475"/>
    </source>
</evidence>
<evidence type="ECO:0000256" key="10">
    <source>
        <dbReference type="ARBA" id="ARBA00023251"/>
    </source>
</evidence>
<keyword evidence="14" id="KW-0133">Cell shape</keyword>
<evidence type="ECO:0000256" key="11">
    <source>
        <dbReference type="ARBA" id="ARBA00032707"/>
    </source>
</evidence>
<dbReference type="EC" id="3.6.1.27" evidence="3 14"/>
<keyword evidence="10 14" id="KW-0046">Antibiotic resistance</keyword>
<comment type="similarity">
    <text evidence="2 14">Belongs to the UppP family.</text>
</comment>